<dbReference type="GO" id="GO:0016715">
    <property type="term" value="F:oxidoreductase activity, acting on paired donors, with incorporation or reduction of molecular oxygen, reduced ascorbate as one donor, and incorporation of one atom of oxygen"/>
    <property type="evidence" value="ECO:0007669"/>
    <property type="project" value="InterPro"/>
</dbReference>
<accession>A0A381ZKL3</accession>
<dbReference type="InterPro" id="IPR053251">
    <property type="entry name" value="N-glycanase"/>
</dbReference>
<dbReference type="SUPFAM" id="SSF49742">
    <property type="entry name" value="PHM/PNGase F"/>
    <property type="match status" value="1"/>
</dbReference>
<dbReference type="InterPro" id="IPR015197">
    <property type="entry name" value="PngaseF_C"/>
</dbReference>
<proteinExistence type="predicted"/>
<evidence type="ECO:0000313" key="3">
    <source>
        <dbReference type="EMBL" id="SVA89805.1"/>
    </source>
</evidence>
<evidence type="ECO:0000256" key="1">
    <source>
        <dbReference type="ARBA" id="ARBA00023157"/>
    </source>
</evidence>
<dbReference type="EMBL" id="UINC01021699">
    <property type="protein sequence ID" value="SVA89805.1"/>
    <property type="molecule type" value="Genomic_DNA"/>
</dbReference>
<gene>
    <name evidence="3" type="ORF">METZ01_LOCUS142659</name>
</gene>
<dbReference type="Gene3D" id="2.60.120.230">
    <property type="match status" value="2"/>
</dbReference>
<evidence type="ECO:0000259" key="2">
    <source>
        <dbReference type="Pfam" id="PF09113"/>
    </source>
</evidence>
<organism evidence="3">
    <name type="scientific">marine metagenome</name>
    <dbReference type="NCBI Taxonomy" id="408172"/>
    <lineage>
        <taxon>unclassified sequences</taxon>
        <taxon>metagenomes</taxon>
        <taxon>ecological metagenomes</taxon>
    </lineage>
</organism>
<dbReference type="PANTHER" id="PTHR39319">
    <property type="entry name" value="SI:DKEY-256H2.1"/>
    <property type="match status" value="1"/>
</dbReference>
<reference evidence="3" key="1">
    <citation type="submission" date="2018-05" db="EMBL/GenBank/DDBJ databases">
        <authorList>
            <person name="Lanie J.A."/>
            <person name="Ng W.-L."/>
            <person name="Kazmierczak K.M."/>
            <person name="Andrzejewski T.M."/>
            <person name="Davidsen T.M."/>
            <person name="Wayne K.J."/>
            <person name="Tettelin H."/>
            <person name="Glass J.I."/>
            <person name="Rusch D."/>
            <person name="Podicherti R."/>
            <person name="Tsui H.-C.T."/>
            <person name="Winkler M.E."/>
        </authorList>
    </citation>
    <scope>NUCLEOTIDE SEQUENCE</scope>
</reference>
<dbReference type="AlphaFoldDB" id="A0A381ZKL3"/>
<dbReference type="Pfam" id="PF09113">
    <property type="entry name" value="N-glycanase_C"/>
    <property type="match status" value="1"/>
</dbReference>
<dbReference type="PANTHER" id="PTHR39319:SF1">
    <property type="entry name" value="SI:DKEY-256H2.1"/>
    <property type="match status" value="1"/>
</dbReference>
<name>A0A381ZKL3_9ZZZZ</name>
<protein>
    <recommendedName>
        <fullName evidence="2">Peptide-N-glycosidase F C-terminal domain-containing protein</fullName>
    </recommendedName>
</protein>
<feature type="domain" description="Peptide-N-glycosidase F C-terminal" evidence="2">
    <location>
        <begin position="209"/>
        <end position="325"/>
    </location>
</feature>
<dbReference type="InterPro" id="IPR014784">
    <property type="entry name" value="Cu2_ascorb_mOase-like_C"/>
</dbReference>
<dbReference type="InterPro" id="IPR008977">
    <property type="entry name" value="PHM/PNGase_F_dom_sf"/>
</dbReference>
<keyword evidence="1" id="KW-1015">Disulfide bond</keyword>
<sequence>MPFMSVKADLLYRPFVFLLFLGLVSAEMKSGDTLVIHPITFETPSPEGWNAPYRVIVSFPSENTTWNKIWLVQTLKCDPSTKGDKYDCGEWDYIWDVLLHVPAGDSTEVFKLGSYVTPYGKRLYLGGDQGWTWTYDITDYAPLLKGDLDLTMGNNQELLDLKFLFIAGTPVRDVLTVENVYSPGKLDEHYSYMYRYSALAGDSVLQAKELILRPDAAGYRLKAIISGHGHEGPDNCCEWTDKWHAYWLNGNKTYTWNIWKDCGNNAVYPQGGTWPYDRAGWCPGTKVDEYSFEITDLVEPGATVTINYEIEPPLDERENLGIYRMAHQLFSYGTPHFSVNAELKEVINPSSEDDYSRINPTLFEPRILVQNSGSDVIRNMRITYGMLDGVQSTYRWRGLLVFLEQTEIALPIPDWSGLNQDQTFVVEIAAVNGMRDDYPQDSRRTTRVQIPAVLPEAFTIYLQTNNFGRARENTLSIRNQADSTVLKMDNLEDDQLYKIPVQLDTGFYELLF</sequence>
<feature type="non-terminal residue" evidence="3">
    <location>
        <position position="512"/>
    </location>
</feature>